<name>A0ACB8RAJ2_9AGAM</name>
<evidence type="ECO:0000313" key="1">
    <source>
        <dbReference type="EMBL" id="KAI0041155.1"/>
    </source>
</evidence>
<accession>A0ACB8RAJ2</accession>
<keyword evidence="2" id="KW-1185">Reference proteome</keyword>
<comment type="caution">
    <text evidence="1">The sequence shown here is derived from an EMBL/GenBank/DDBJ whole genome shotgun (WGS) entry which is preliminary data.</text>
</comment>
<reference evidence="1" key="1">
    <citation type="submission" date="2021-02" db="EMBL/GenBank/DDBJ databases">
        <authorList>
            <consortium name="DOE Joint Genome Institute"/>
            <person name="Ahrendt S."/>
            <person name="Looney B.P."/>
            <person name="Miyauchi S."/>
            <person name="Morin E."/>
            <person name="Drula E."/>
            <person name="Courty P.E."/>
            <person name="Chicoki N."/>
            <person name="Fauchery L."/>
            <person name="Kohler A."/>
            <person name="Kuo A."/>
            <person name="Labutti K."/>
            <person name="Pangilinan J."/>
            <person name="Lipzen A."/>
            <person name="Riley R."/>
            <person name="Andreopoulos W."/>
            <person name="He G."/>
            <person name="Johnson J."/>
            <person name="Barry K.W."/>
            <person name="Grigoriev I.V."/>
            <person name="Nagy L."/>
            <person name="Hibbett D."/>
            <person name="Henrissat B."/>
            <person name="Matheny P.B."/>
            <person name="Labbe J."/>
            <person name="Martin F."/>
        </authorList>
    </citation>
    <scope>NUCLEOTIDE SEQUENCE</scope>
    <source>
        <strain evidence="1">FP105234-sp</strain>
    </source>
</reference>
<sequence>MPMCWSCFFLRESRATELRGVPPPLVGRARAWCRNGMLDSAARSAVVETYDQSRHETSETNFLSIVRARTPDGRSGAEVPGSRPQVHHATPQDEVLMPAIFWIAQHQAGHYRTRYCGYLH</sequence>
<dbReference type="Proteomes" id="UP000814033">
    <property type="component" value="Unassembled WGS sequence"/>
</dbReference>
<gene>
    <name evidence="1" type="ORF">FA95DRAFT_1565656</name>
</gene>
<protein>
    <submittedName>
        <fullName evidence="1">Uncharacterized protein</fullName>
    </submittedName>
</protein>
<reference evidence="1" key="2">
    <citation type="journal article" date="2022" name="New Phytol.">
        <title>Evolutionary transition to the ectomycorrhizal habit in the genomes of a hyperdiverse lineage of mushroom-forming fungi.</title>
        <authorList>
            <person name="Looney B."/>
            <person name="Miyauchi S."/>
            <person name="Morin E."/>
            <person name="Drula E."/>
            <person name="Courty P.E."/>
            <person name="Kohler A."/>
            <person name="Kuo A."/>
            <person name="LaButti K."/>
            <person name="Pangilinan J."/>
            <person name="Lipzen A."/>
            <person name="Riley R."/>
            <person name="Andreopoulos W."/>
            <person name="He G."/>
            <person name="Johnson J."/>
            <person name="Nolan M."/>
            <person name="Tritt A."/>
            <person name="Barry K.W."/>
            <person name="Grigoriev I.V."/>
            <person name="Nagy L.G."/>
            <person name="Hibbett D."/>
            <person name="Henrissat B."/>
            <person name="Matheny P.B."/>
            <person name="Labbe J."/>
            <person name="Martin F.M."/>
        </authorList>
    </citation>
    <scope>NUCLEOTIDE SEQUENCE</scope>
    <source>
        <strain evidence="1">FP105234-sp</strain>
    </source>
</reference>
<dbReference type="EMBL" id="MU276140">
    <property type="protein sequence ID" value="KAI0041155.1"/>
    <property type="molecule type" value="Genomic_DNA"/>
</dbReference>
<proteinExistence type="predicted"/>
<evidence type="ECO:0000313" key="2">
    <source>
        <dbReference type="Proteomes" id="UP000814033"/>
    </source>
</evidence>
<organism evidence="1 2">
    <name type="scientific">Auriscalpium vulgare</name>
    <dbReference type="NCBI Taxonomy" id="40419"/>
    <lineage>
        <taxon>Eukaryota</taxon>
        <taxon>Fungi</taxon>
        <taxon>Dikarya</taxon>
        <taxon>Basidiomycota</taxon>
        <taxon>Agaricomycotina</taxon>
        <taxon>Agaricomycetes</taxon>
        <taxon>Russulales</taxon>
        <taxon>Auriscalpiaceae</taxon>
        <taxon>Auriscalpium</taxon>
    </lineage>
</organism>